<reference evidence="3 4" key="1">
    <citation type="submission" date="2018-03" db="EMBL/GenBank/DDBJ databases">
        <title>Genomic Encyclopedia of Archaeal and Bacterial Type Strains, Phase II (KMG-II): from individual species to whole genera.</title>
        <authorList>
            <person name="Goeker M."/>
        </authorList>
    </citation>
    <scope>NUCLEOTIDE SEQUENCE [LARGE SCALE GENOMIC DNA]</scope>
    <source>
        <strain evidence="3 4">DSM 25328</strain>
    </source>
</reference>
<dbReference type="Proteomes" id="UP000237718">
    <property type="component" value="Unassembled WGS sequence"/>
</dbReference>
<sequence length="420" mass="46975">MPDILTDSTAETGTLWITDPGHRAALLYEARRQFDFFAASVDPKGGFDTLDFDGKPLPGQLREIHTVTRMVHSYALAQMAGIEGAEQIVDHGLSYLLSHHRDPVHGGFVWGVQGNAPADDRKLAYGHAFVLLAAASAIQAGHAHAEALLDEVWQVLDEQYWEEDHGLFADEWNRDWTPFSTYRGMNANMHSIEALLTAYEATGRAVFLERAGRILDFFVNRIAPAEGWRLPEHYDANWQVDRAYSGNPMFRPAGSTPGHSFELGRLLLQYWDLRGRPEGDAPQKARRLIEQALTDSWNTERGGFAYTLGDGGTVAIADRYWWPVTEAIGAMAALVKLDARPEDEAWYRRLWGFAHAHLIDHDRGGWFPELDANNKTVSKQFMGKPDIYHSVQAALFPLAAGLSRNAADLKRLDPQTAALR</sequence>
<comment type="similarity">
    <text evidence="1">Belongs to the N-acylglucosamine 2-epimerase family.</text>
</comment>
<evidence type="ECO:0000256" key="2">
    <source>
        <dbReference type="ARBA" id="ARBA00023235"/>
    </source>
</evidence>
<protein>
    <submittedName>
        <fullName evidence="3">Mannose/cellobiose epimerase-like protein (N-acyl-D-glucosamine 2-epimerase family)</fullName>
    </submittedName>
</protein>
<dbReference type="OrthoDB" id="9806359at2"/>
<dbReference type="SUPFAM" id="SSF48208">
    <property type="entry name" value="Six-hairpin glycosidases"/>
    <property type="match status" value="1"/>
</dbReference>
<dbReference type="AlphaFoldDB" id="A0A2T1AAG9"/>
<dbReference type="InterPro" id="IPR012341">
    <property type="entry name" value="6hp_glycosidase-like_sf"/>
</dbReference>
<dbReference type="Gene3D" id="1.50.10.10">
    <property type="match status" value="1"/>
</dbReference>
<keyword evidence="2" id="KW-0413">Isomerase</keyword>
<evidence type="ECO:0000313" key="3">
    <source>
        <dbReference type="EMBL" id="PRZ45569.1"/>
    </source>
</evidence>
<evidence type="ECO:0000313" key="4">
    <source>
        <dbReference type="Proteomes" id="UP000237718"/>
    </source>
</evidence>
<dbReference type="InterPro" id="IPR008928">
    <property type="entry name" value="6-hairpin_glycosidase_sf"/>
</dbReference>
<dbReference type="PANTHER" id="PTHR15108">
    <property type="entry name" value="N-ACYLGLUCOSAMINE-2-EPIMERASE"/>
    <property type="match status" value="1"/>
</dbReference>
<dbReference type="InterPro" id="IPR010819">
    <property type="entry name" value="AGE/CE"/>
</dbReference>
<gene>
    <name evidence="3" type="ORF">CLV89_11419</name>
</gene>
<comment type="caution">
    <text evidence="3">The sequence shown here is derived from an EMBL/GenBank/DDBJ whole genome shotgun (WGS) entry which is preliminary data.</text>
</comment>
<name>A0A2T1AAG9_TRISK</name>
<dbReference type="Pfam" id="PF07221">
    <property type="entry name" value="GlcNAc_2-epim"/>
    <property type="match status" value="1"/>
</dbReference>
<accession>A0A2T1AAG9</accession>
<proteinExistence type="inferred from homology"/>
<organism evidence="3 4">
    <name type="scientific">Tritonibacter scottomollicae</name>
    <name type="common">Epibacterium scottomollicae</name>
    <dbReference type="NCBI Taxonomy" id="483013"/>
    <lineage>
        <taxon>Bacteria</taxon>
        <taxon>Pseudomonadati</taxon>
        <taxon>Pseudomonadota</taxon>
        <taxon>Alphaproteobacteria</taxon>
        <taxon>Rhodobacterales</taxon>
        <taxon>Paracoccaceae</taxon>
        <taxon>Tritonibacter</taxon>
    </lineage>
</organism>
<dbReference type="GO" id="GO:0005975">
    <property type="term" value="P:carbohydrate metabolic process"/>
    <property type="evidence" value="ECO:0007669"/>
    <property type="project" value="InterPro"/>
</dbReference>
<dbReference type="EMBL" id="PVUF01000014">
    <property type="protein sequence ID" value="PRZ45569.1"/>
    <property type="molecule type" value="Genomic_DNA"/>
</dbReference>
<evidence type="ECO:0000256" key="1">
    <source>
        <dbReference type="ARBA" id="ARBA00008558"/>
    </source>
</evidence>
<dbReference type="GO" id="GO:0016853">
    <property type="term" value="F:isomerase activity"/>
    <property type="evidence" value="ECO:0007669"/>
    <property type="project" value="UniProtKB-KW"/>
</dbReference>
<dbReference type="RefSeq" id="WP_106164993.1">
    <property type="nucleotide sequence ID" value="NZ_JBLWXK010000015.1"/>
</dbReference>